<proteinExistence type="predicted"/>
<gene>
    <name evidence="2" type="ORF">DFQ01_13750</name>
</gene>
<dbReference type="RefSeq" id="WP_110047187.1">
    <property type="nucleotide sequence ID" value="NZ_CP054613.1"/>
</dbReference>
<accession>A0A2V2YGQ3</accession>
<evidence type="ECO:0000313" key="2">
    <source>
        <dbReference type="EMBL" id="PWV92063.1"/>
    </source>
</evidence>
<sequence length="140" mass="15075">MYNFMIWLHVIGAAGMGVYLLMPVLVGQATKLTGAGQEGLSAGLYSANRIAQYALIVQLLTGGYLMSQGDYSTLWMIIILLIFVAIGALSGIMGKPLKRIGESIRDGKSATAHIAKARALSFIILVLYAVIMYLMTNPFS</sequence>
<dbReference type="EMBL" id="QGTQ01000037">
    <property type="protein sequence ID" value="PWV92063.1"/>
    <property type="molecule type" value="Genomic_DNA"/>
</dbReference>
<reference evidence="2 3" key="1">
    <citation type="submission" date="2018-05" db="EMBL/GenBank/DDBJ databases">
        <title>Genomic Encyclopedia of Type Strains, Phase III (KMG-III): the genomes of soil and plant-associated and newly described type strains.</title>
        <authorList>
            <person name="Whitman W."/>
        </authorList>
    </citation>
    <scope>NUCLEOTIDE SEQUENCE [LARGE SCALE GENOMIC DNA]</scope>
    <source>
        <strain evidence="2 3">CECT 5696</strain>
    </source>
</reference>
<feature type="transmembrane region" description="Helical" evidence="1">
    <location>
        <begin position="6"/>
        <end position="29"/>
    </location>
</feature>
<organism evidence="2 3">
    <name type="scientific">Paenibacillus cellulosilyticus</name>
    <dbReference type="NCBI Taxonomy" id="375489"/>
    <lineage>
        <taxon>Bacteria</taxon>
        <taxon>Bacillati</taxon>
        <taxon>Bacillota</taxon>
        <taxon>Bacilli</taxon>
        <taxon>Bacillales</taxon>
        <taxon>Paenibacillaceae</taxon>
        <taxon>Paenibacillus</taxon>
    </lineage>
</organism>
<name>A0A2V2YGQ3_9BACL</name>
<dbReference type="OrthoDB" id="2886943at2"/>
<feature type="transmembrane region" description="Helical" evidence="1">
    <location>
        <begin position="115"/>
        <end position="135"/>
    </location>
</feature>
<evidence type="ECO:0000256" key="1">
    <source>
        <dbReference type="SAM" id="Phobius"/>
    </source>
</evidence>
<evidence type="ECO:0000313" key="3">
    <source>
        <dbReference type="Proteomes" id="UP000246635"/>
    </source>
</evidence>
<keyword evidence="3" id="KW-1185">Reference proteome</keyword>
<keyword evidence="1" id="KW-0472">Membrane</keyword>
<keyword evidence="1" id="KW-1133">Transmembrane helix</keyword>
<keyword evidence="1" id="KW-0812">Transmembrane</keyword>
<protein>
    <submittedName>
        <fullName evidence="2">Uncharacterized protein</fullName>
    </submittedName>
</protein>
<feature type="transmembrane region" description="Helical" evidence="1">
    <location>
        <begin position="73"/>
        <end position="94"/>
    </location>
</feature>
<comment type="caution">
    <text evidence="2">The sequence shown here is derived from an EMBL/GenBank/DDBJ whole genome shotgun (WGS) entry which is preliminary data.</text>
</comment>
<dbReference type="AlphaFoldDB" id="A0A2V2YGQ3"/>
<dbReference type="Proteomes" id="UP000246635">
    <property type="component" value="Unassembled WGS sequence"/>
</dbReference>